<sequence>MQNCYFLCYNYMHTKSSFAIRFITSLIKCFTSVLLRVPGVVKIESNRSPLSTEISQPLIFVS</sequence>
<evidence type="ECO:0000313" key="1">
    <source>
        <dbReference type="Proteomes" id="UP000095283"/>
    </source>
</evidence>
<keyword evidence="1" id="KW-1185">Reference proteome</keyword>
<reference evidence="2" key="1">
    <citation type="submission" date="2016-11" db="UniProtKB">
        <authorList>
            <consortium name="WormBaseParasite"/>
        </authorList>
    </citation>
    <scope>IDENTIFICATION</scope>
</reference>
<organism evidence="1 2">
    <name type="scientific">Heterorhabditis bacteriophora</name>
    <name type="common">Entomopathogenic nematode worm</name>
    <dbReference type="NCBI Taxonomy" id="37862"/>
    <lineage>
        <taxon>Eukaryota</taxon>
        <taxon>Metazoa</taxon>
        <taxon>Ecdysozoa</taxon>
        <taxon>Nematoda</taxon>
        <taxon>Chromadorea</taxon>
        <taxon>Rhabditida</taxon>
        <taxon>Rhabditina</taxon>
        <taxon>Rhabditomorpha</taxon>
        <taxon>Strongyloidea</taxon>
        <taxon>Heterorhabditidae</taxon>
        <taxon>Heterorhabditis</taxon>
    </lineage>
</organism>
<dbReference type="Proteomes" id="UP000095283">
    <property type="component" value="Unplaced"/>
</dbReference>
<evidence type="ECO:0000313" key="2">
    <source>
        <dbReference type="WBParaSite" id="Hba_09089"/>
    </source>
</evidence>
<accession>A0A1I7WVA2</accession>
<dbReference type="WBParaSite" id="Hba_09089">
    <property type="protein sequence ID" value="Hba_09089"/>
    <property type="gene ID" value="Hba_09089"/>
</dbReference>
<proteinExistence type="predicted"/>
<dbReference type="AlphaFoldDB" id="A0A1I7WVA2"/>
<name>A0A1I7WVA2_HETBA</name>
<protein>
    <submittedName>
        <fullName evidence="2">Ovule protein</fullName>
    </submittedName>
</protein>